<dbReference type="PROSITE" id="PS50176">
    <property type="entry name" value="ARM_REPEAT"/>
    <property type="match status" value="1"/>
</dbReference>
<dbReference type="GO" id="GO:0009653">
    <property type="term" value="P:anatomical structure morphogenesis"/>
    <property type="evidence" value="ECO:0007669"/>
    <property type="project" value="TreeGrafter"/>
</dbReference>
<protein>
    <submittedName>
        <fullName evidence="5 6">Armadillo repeat-containing protein 5 isoform X1</fullName>
    </submittedName>
</protein>
<dbReference type="KEGG" id="pxu:106115915"/>
<dbReference type="GeneID" id="106115915"/>
<dbReference type="InterPro" id="IPR016024">
    <property type="entry name" value="ARM-type_fold"/>
</dbReference>
<dbReference type="InterPro" id="IPR000225">
    <property type="entry name" value="Armadillo"/>
</dbReference>
<proteinExistence type="predicted"/>
<dbReference type="SUPFAM" id="SSF54695">
    <property type="entry name" value="POZ domain"/>
    <property type="match status" value="1"/>
</dbReference>
<dbReference type="RefSeq" id="XP_013165014.1">
    <property type="nucleotide sequence ID" value="XM_013309560.1"/>
</dbReference>
<evidence type="ECO:0000259" key="3">
    <source>
        <dbReference type="Pfam" id="PF00651"/>
    </source>
</evidence>
<feature type="domain" description="ARMC5-like ARM-repeats" evidence="4">
    <location>
        <begin position="61"/>
        <end position="361"/>
    </location>
</feature>
<dbReference type="InterPro" id="IPR011989">
    <property type="entry name" value="ARM-like"/>
</dbReference>
<dbReference type="Gene3D" id="3.30.710.10">
    <property type="entry name" value="Potassium Channel Kv1.1, Chain A"/>
    <property type="match status" value="1"/>
</dbReference>
<feature type="compositionally biased region" description="Low complexity" evidence="2">
    <location>
        <begin position="516"/>
        <end position="531"/>
    </location>
</feature>
<evidence type="ECO:0000259" key="4">
    <source>
        <dbReference type="Pfam" id="PF24768"/>
    </source>
</evidence>
<feature type="repeat" description="ARM" evidence="1">
    <location>
        <begin position="46"/>
        <end position="72"/>
    </location>
</feature>
<accession>A0AAJ6Z4A3</accession>
<gene>
    <name evidence="5 6" type="primary">LOC106115915</name>
</gene>
<dbReference type="PANTHER" id="PTHR23312:SF8">
    <property type="entry name" value="ARMADILLO REPEAT-CONTAINING PROTEIN 5"/>
    <property type="match status" value="1"/>
</dbReference>
<dbReference type="Gene3D" id="1.25.10.10">
    <property type="entry name" value="Leucine-rich Repeat Variant"/>
    <property type="match status" value="1"/>
</dbReference>
<dbReference type="InterPro" id="IPR055445">
    <property type="entry name" value="ARM_ARMC5"/>
</dbReference>
<dbReference type="AlphaFoldDB" id="A0AAJ6Z4A3"/>
<organism evidence="5">
    <name type="scientific">Papilio xuthus</name>
    <name type="common">Asian swallowtail butterfly</name>
    <dbReference type="NCBI Taxonomy" id="66420"/>
    <lineage>
        <taxon>Eukaryota</taxon>
        <taxon>Metazoa</taxon>
        <taxon>Ecdysozoa</taxon>
        <taxon>Arthropoda</taxon>
        <taxon>Hexapoda</taxon>
        <taxon>Insecta</taxon>
        <taxon>Pterygota</taxon>
        <taxon>Neoptera</taxon>
        <taxon>Endopterygota</taxon>
        <taxon>Lepidoptera</taxon>
        <taxon>Glossata</taxon>
        <taxon>Ditrysia</taxon>
        <taxon>Papilionoidea</taxon>
        <taxon>Papilionidae</taxon>
        <taxon>Papilioninae</taxon>
        <taxon>Papilio</taxon>
    </lineage>
</organism>
<feature type="compositionally biased region" description="Polar residues" evidence="2">
    <location>
        <begin position="537"/>
        <end position="552"/>
    </location>
</feature>
<dbReference type="Pfam" id="PF24768">
    <property type="entry name" value="ARM_ARMC5"/>
    <property type="match status" value="1"/>
</dbReference>
<sequence length="1030" mass="115565">MDKNYIEKIIEDLKSTSSTCIHDTLLKIKNNIICNDKGLKIFRDCGGLDNLLPLLRKPNERILNTALSVLGNCCMDETSSLMVGKLNIFGPLISILKTVYRDSILGRTCRLIGNLAQRHSNAKGLHEHGAVEVLVTLIENRDKNTSIATLTMAVRAIRQLWMVTDKREEMLSVNAVRCITVLLTVQCESAGIIESSNPTSDVEELKKSHEELINGILKCLGYFTTYTNPQCFEQIQGDGRGYKCLVALTKLFESTALKCLINLCYVPSCRPLLGTAGLVECLVGILQKLSDVAWWPEGSAKALALLSNDSVNRCRLRHCGGLPLLVSAARVNSYVLHALLQYYFDDSAFQILVNEGLISVLTDKLNDHLTTMDFEHKRIMKLIKVNRGQNGVKEKNNECSDLEELNIELLKVIGGIEDDDESRIDYDIPIAKRKKAMPEDTKHLKLIVEPSGQKRPYDLNWERKYNESVCKVLSQIPVSPDRSDTYPTSPYSDTNQSGLASPEYGPTRKRMRWDWSPESSVSAGEGSSASPYWADWSPQSSSCPTSPYSINEDSADSEISGRYSPVCSEPEIEDGGKLPGSELLALEVTRVDHDLDELDMGEDKSDDEETSREDANKFNVNSKIELSDISCVLVLLFRVSHGASYDTQQEIDPTDRIDLLAGHDCLNGLLNYLERCKSPLGNPARILKKVLSSARCFMNILKHRFPLRLYNMTQYSKHPRNECLQCNQVCNLSLKLLARLTVLAESSYGIGEISYQLLKGSPDMKQTLSITLPYIVSTAKPLKKYFIDCNALNELLNIISESKEDNEISIMGLVKLANNVHIKDPKMLENRFKDKVSVSYDPILDNLLVDDIVTFELDDLSTVRANKLFLCQNSDVFSAMLMGCFKESGESCVRLKKASKSALEYLFTLLQCGLNNPKSDIIIFPMAEKLETSLETLLLADRFLFERLKDILSSGIVQFQLCAESAERIYVWSLGDGMGFLCVEAAAYLLTGEMSRMQRTRSFTNILSLKYKDQWLDDIKSMIMRQLVKC</sequence>
<dbReference type="GO" id="GO:0005829">
    <property type="term" value="C:cytosol"/>
    <property type="evidence" value="ECO:0007669"/>
    <property type="project" value="TreeGrafter"/>
</dbReference>
<reference evidence="5 6" key="1">
    <citation type="submission" date="2025-04" db="UniProtKB">
        <authorList>
            <consortium name="RefSeq"/>
        </authorList>
    </citation>
    <scope>IDENTIFICATION</scope>
</reference>
<feature type="compositionally biased region" description="Polar residues" evidence="2">
    <location>
        <begin position="485"/>
        <end position="499"/>
    </location>
</feature>
<evidence type="ECO:0000313" key="5">
    <source>
        <dbReference type="RefSeq" id="XP_013165014.1"/>
    </source>
</evidence>
<evidence type="ECO:0000256" key="1">
    <source>
        <dbReference type="PROSITE-ProRule" id="PRU00259"/>
    </source>
</evidence>
<dbReference type="CTD" id="43513"/>
<dbReference type="Proteomes" id="UP000694872">
    <property type="component" value="Unplaced"/>
</dbReference>
<feature type="domain" description="BTB" evidence="3">
    <location>
        <begin position="853"/>
        <end position="954"/>
    </location>
</feature>
<dbReference type="InterPro" id="IPR000210">
    <property type="entry name" value="BTB/POZ_dom"/>
</dbReference>
<feature type="region of interest" description="Disordered" evidence="2">
    <location>
        <begin position="476"/>
        <end position="563"/>
    </location>
</feature>
<dbReference type="SMART" id="SM00185">
    <property type="entry name" value="ARM"/>
    <property type="match status" value="3"/>
</dbReference>
<dbReference type="Pfam" id="PF00651">
    <property type="entry name" value="BTB"/>
    <property type="match status" value="1"/>
</dbReference>
<dbReference type="SUPFAM" id="SSF48371">
    <property type="entry name" value="ARM repeat"/>
    <property type="match status" value="1"/>
</dbReference>
<dbReference type="PANTHER" id="PTHR23312">
    <property type="entry name" value="ARMC5 ARMADILLO REPEAT-CONTAINING -RELATED"/>
    <property type="match status" value="1"/>
</dbReference>
<name>A0AAJ6Z4A3_PAPXU</name>
<dbReference type="InterPro" id="IPR011333">
    <property type="entry name" value="SKP1/BTB/POZ_sf"/>
</dbReference>
<dbReference type="RefSeq" id="XP_013165015.1">
    <property type="nucleotide sequence ID" value="XM_013309561.1"/>
</dbReference>
<evidence type="ECO:0000313" key="6">
    <source>
        <dbReference type="RefSeq" id="XP_013165015.1"/>
    </source>
</evidence>
<evidence type="ECO:0000256" key="2">
    <source>
        <dbReference type="SAM" id="MobiDB-lite"/>
    </source>
</evidence>